<protein>
    <submittedName>
        <fullName evidence="1">Uncharacterized protein</fullName>
    </submittedName>
</protein>
<organism evidence="1 2">
    <name type="scientific">Phreatobacter oligotrophus</name>
    <dbReference type="NCBI Taxonomy" id="1122261"/>
    <lineage>
        <taxon>Bacteria</taxon>
        <taxon>Pseudomonadati</taxon>
        <taxon>Pseudomonadota</taxon>
        <taxon>Alphaproteobacteria</taxon>
        <taxon>Hyphomicrobiales</taxon>
        <taxon>Phreatobacteraceae</taxon>
        <taxon>Phreatobacter</taxon>
    </lineage>
</organism>
<dbReference type="Proteomes" id="UP000241808">
    <property type="component" value="Unassembled WGS sequence"/>
</dbReference>
<sequence length="165" mass="18060">MLDVVRQEADSALTPERLRAANIHPDTWLATDYLNHFNEVIMLLELVPSMPDCLEDVLTWEPATYEEHFVRSSYRDKDLVLAAFAAAPPGPKRRFLVLVAEMDTIMLDALAQLRLHGGTPLGGAVAEEAAHLLKHLVTRAAGVMNGIAGADESSTQDAVDALMTR</sequence>
<dbReference type="EMBL" id="PZZL01000002">
    <property type="protein sequence ID" value="PTM60883.1"/>
    <property type="molecule type" value="Genomic_DNA"/>
</dbReference>
<reference evidence="1 2" key="1">
    <citation type="submission" date="2018-04" db="EMBL/GenBank/DDBJ databases">
        <title>Genomic Encyclopedia of Archaeal and Bacterial Type Strains, Phase II (KMG-II): from individual species to whole genera.</title>
        <authorList>
            <person name="Goeker M."/>
        </authorList>
    </citation>
    <scope>NUCLEOTIDE SEQUENCE [LARGE SCALE GENOMIC DNA]</scope>
    <source>
        <strain evidence="1 2">DSM 25521</strain>
    </source>
</reference>
<name>A0A2T4ZG64_9HYPH</name>
<proteinExistence type="predicted"/>
<dbReference type="OrthoDB" id="7172864at2"/>
<evidence type="ECO:0000313" key="2">
    <source>
        <dbReference type="Proteomes" id="UP000241808"/>
    </source>
</evidence>
<comment type="caution">
    <text evidence="1">The sequence shown here is derived from an EMBL/GenBank/DDBJ whole genome shotgun (WGS) entry which is preliminary data.</text>
</comment>
<gene>
    <name evidence="1" type="ORF">C8P69_102268</name>
</gene>
<keyword evidence="2" id="KW-1185">Reference proteome</keyword>
<evidence type="ECO:0000313" key="1">
    <source>
        <dbReference type="EMBL" id="PTM60883.1"/>
    </source>
</evidence>
<accession>A0A2T4ZG64</accession>
<dbReference type="RefSeq" id="WP_108174823.1">
    <property type="nucleotide sequence ID" value="NZ_PZZL01000002.1"/>
</dbReference>
<dbReference type="AlphaFoldDB" id="A0A2T4ZG64"/>